<dbReference type="Pfam" id="PF13927">
    <property type="entry name" value="Ig_3"/>
    <property type="match status" value="1"/>
</dbReference>
<dbReference type="InterPro" id="IPR013162">
    <property type="entry name" value="CD80_C2-set"/>
</dbReference>
<accession>A0ABM1S5F0</accession>
<organism evidence="5 6">
    <name type="scientific">Limulus polyphemus</name>
    <name type="common">Atlantic horseshoe crab</name>
    <dbReference type="NCBI Taxonomy" id="6850"/>
    <lineage>
        <taxon>Eukaryota</taxon>
        <taxon>Metazoa</taxon>
        <taxon>Ecdysozoa</taxon>
        <taxon>Arthropoda</taxon>
        <taxon>Chelicerata</taxon>
        <taxon>Merostomata</taxon>
        <taxon>Xiphosura</taxon>
        <taxon>Limulidae</taxon>
        <taxon>Limulus</taxon>
    </lineage>
</organism>
<dbReference type="PANTHER" id="PTHR23278:SF19">
    <property type="entry name" value="OBSCURIN"/>
    <property type="match status" value="1"/>
</dbReference>
<feature type="domain" description="Ig-like" evidence="4">
    <location>
        <begin position="5"/>
        <end position="98"/>
    </location>
</feature>
<dbReference type="CDD" id="cd12087">
    <property type="entry name" value="TM_EGFR-like"/>
    <property type="match status" value="1"/>
</dbReference>
<feature type="domain" description="Ig-like" evidence="4">
    <location>
        <begin position="103"/>
        <end position="195"/>
    </location>
</feature>
<feature type="region of interest" description="Disordered" evidence="2">
    <location>
        <begin position="435"/>
        <end position="455"/>
    </location>
</feature>
<keyword evidence="3" id="KW-0812">Transmembrane</keyword>
<dbReference type="InterPro" id="IPR036179">
    <property type="entry name" value="Ig-like_dom_sf"/>
</dbReference>
<keyword evidence="3" id="KW-1133">Transmembrane helix</keyword>
<keyword evidence="3" id="KW-0472">Membrane</keyword>
<dbReference type="RefSeq" id="XP_022238855.1">
    <property type="nucleotide sequence ID" value="XM_022383147.1"/>
</dbReference>
<evidence type="ECO:0000313" key="6">
    <source>
        <dbReference type="RefSeq" id="XP_022238855.1"/>
    </source>
</evidence>
<proteinExistence type="predicted"/>
<dbReference type="PROSITE" id="PS50835">
    <property type="entry name" value="IG_LIKE"/>
    <property type="match status" value="3"/>
</dbReference>
<evidence type="ECO:0000313" key="5">
    <source>
        <dbReference type="Proteomes" id="UP000694941"/>
    </source>
</evidence>
<evidence type="ECO:0000256" key="3">
    <source>
        <dbReference type="SAM" id="Phobius"/>
    </source>
</evidence>
<keyword evidence="5" id="KW-1185">Reference proteome</keyword>
<gene>
    <name evidence="6" type="primary">LOC106457288</name>
</gene>
<sequence>MNLRPIEVKIISPQRPLLAREKTQIACQSFGSRPAANIHWWKDRKKLTSFATMVKEKNYTISELTFIPEIEDNGRYLSCEADNPLLTNRGLEDGWILNVHYDPQVTLKLGSNIQLETIAEGNDVYFECHVQANPWVDDIIWLHEGIPIRNKQEEGIIISNQSLVLQHIKITSRGKYQCIAYNSQGSGRSNKIEISLKYIPVCCDHREQVYRLAKNESAIISCCVDSNPRNVDFFWTLNNSQEMVNIHSFYVNKTTSVLTYRPRSEIDYGILLCWAKNDVGEQREPCIFNIISVGRPASLQNCILFNITARGFAVRCKEGYDGGLNQTFHLEIYSSLKEKIFLNLTQNKSPAFLATNLPPSTSFIVTIYASNSKGRSNLVVLTASTTLATQELKGDPKTTTISPTLAIVIGVVGTLIVLAVAVLIFSRCRRCRKSAGHEKDKPQKTQSCPQENIDPNFTSKIRSEAITTPTELSLGNGNIPRRREIDTFYGLEMDDLPTHNINPIFKGESSNLEYPLDMCDTSGWSTTVSSV</sequence>
<dbReference type="PANTHER" id="PTHR23278">
    <property type="entry name" value="SIDESTEP PROTEIN"/>
    <property type="match status" value="1"/>
</dbReference>
<feature type="compositionally biased region" description="Polar residues" evidence="2">
    <location>
        <begin position="444"/>
        <end position="455"/>
    </location>
</feature>
<dbReference type="Gene3D" id="2.60.40.10">
    <property type="entry name" value="Immunoglobulins"/>
    <property type="match status" value="3"/>
</dbReference>
<dbReference type="Proteomes" id="UP000694941">
    <property type="component" value="Unplaced"/>
</dbReference>
<keyword evidence="1" id="KW-1015">Disulfide bond</keyword>
<dbReference type="InterPro" id="IPR013783">
    <property type="entry name" value="Ig-like_fold"/>
</dbReference>
<dbReference type="InterPro" id="IPR036116">
    <property type="entry name" value="FN3_sf"/>
</dbReference>
<dbReference type="SUPFAM" id="SSF48726">
    <property type="entry name" value="Immunoglobulin"/>
    <property type="match status" value="3"/>
</dbReference>
<dbReference type="InterPro" id="IPR003598">
    <property type="entry name" value="Ig_sub2"/>
</dbReference>
<reference evidence="6" key="1">
    <citation type="submission" date="2025-08" db="UniProtKB">
        <authorList>
            <consortium name="RefSeq"/>
        </authorList>
    </citation>
    <scope>IDENTIFICATION</scope>
    <source>
        <tissue evidence="6">Muscle</tissue>
    </source>
</reference>
<dbReference type="GeneID" id="106457288"/>
<evidence type="ECO:0000259" key="4">
    <source>
        <dbReference type="PROSITE" id="PS50835"/>
    </source>
</evidence>
<evidence type="ECO:0000256" key="2">
    <source>
        <dbReference type="SAM" id="MobiDB-lite"/>
    </source>
</evidence>
<feature type="transmembrane region" description="Helical" evidence="3">
    <location>
        <begin position="405"/>
        <end position="425"/>
    </location>
</feature>
<feature type="domain" description="Ig-like" evidence="4">
    <location>
        <begin position="200"/>
        <end position="289"/>
    </location>
</feature>
<dbReference type="Pfam" id="PF08205">
    <property type="entry name" value="C2-set_2"/>
    <property type="match status" value="1"/>
</dbReference>
<dbReference type="SUPFAM" id="SSF49265">
    <property type="entry name" value="Fibronectin type III"/>
    <property type="match status" value="1"/>
</dbReference>
<dbReference type="SMART" id="SM00408">
    <property type="entry name" value="IGc2"/>
    <property type="match status" value="1"/>
</dbReference>
<protein>
    <submittedName>
        <fullName evidence="6">Nephrin-like</fullName>
    </submittedName>
</protein>
<evidence type="ECO:0000256" key="1">
    <source>
        <dbReference type="ARBA" id="ARBA00023157"/>
    </source>
</evidence>
<dbReference type="InterPro" id="IPR007110">
    <property type="entry name" value="Ig-like_dom"/>
</dbReference>
<name>A0ABM1S5F0_LIMPO</name>